<gene>
    <name evidence="2" type="ORF">HAX54_047988</name>
</gene>
<evidence type="ECO:0000256" key="1">
    <source>
        <dbReference type="SAM" id="MobiDB-lite"/>
    </source>
</evidence>
<comment type="caution">
    <text evidence="2">The sequence shown here is derived from an EMBL/GenBank/DDBJ whole genome shotgun (WGS) entry which is preliminary data.</text>
</comment>
<evidence type="ECO:0000313" key="2">
    <source>
        <dbReference type="EMBL" id="MCE3050746.1"/>
    </source>
</evidence>
<sequence length="85" mass="9821">SCDVRNKGETNHKKERMARSSVQRSEREPPMKGNKRLGFGLKKLVDPSVSCRWIVGQEADGGHKIHGGNKNVERRCDYWLRQMKQ</sequence>
<feature type="non-terminal residue" evidence="2">
    <location>
        <position position="1"/>
    </location>
</feature>
<dbReference type="Proteomes" id="UP000823775">
    <property type="component" value="Unassembled WGS sequence"/>
</dbReference>
<proteinExistence type="predicted"/>
<reference evidence="2 3" key="1">
    <citation type="journal article" date="2021" name="BMC Genomics">
        <title>Datura genome reveals duplications of psychoactive alkaloid biosynthetic genes and high mutation rate following tissue culture.</title>
        <authorList>
            <person name="Rajewski A."/>
            <person name="Carter-House D."/>
            <person name="Stajich J."/>
            <person name="Litt A."/>
        </authorList>
    </citation>
    <scope>NUCLEOTIDE SEQUENCE [LARGE SCALE GENOMIC DNA]</scope>
    <source>
        <strain evidence="2">AR-01</strain>
    </source>
</reference>
<keyword evidence="3" id="KW-1185">Reference proteome</keyword>
<feature type="non-terminal residue" evidence="2">
    <location>
        <position position="85"/>
    </location>
</feature>
<feature type="region of interest" description="Disordered" evidence="1">
    <location>
        <begin position="1"/>
        <end position="39"/>
    </location>
</feature>
<evidence type="ECO:0000313" key="3">
    <source>
        <dbReference type="Proteomes" id="UP000823775"/>
    </source>
</evidence>
<organism evidence="2 3">
    <name type="scientific">Datura stramonium</name>
    <name type="common">Jimsonweed</name>
    <name type="synonym">Common thornapple</name>
    <dbReference type="NCBI Taxonomy" id="4076"/>
    <lineage>
        <taxon>Eukaryota</taxon>
        <taxon>Viridiplantae</taxon>
        <taxon>Streptophyta</taxon>
        <taxon>Embryophyta</taxon>
        <taxon>Tracheophyta</taxon>
        <taxon>Spermatophyta</taxon>
        <taxon>Magnoliopsida</taxon>
        <taxon>eudicotyledons</taxon>
        <taxon>Gunneridae</taxon>
        <taxon>Pentapetalae</taxon>
        <taxon>asterids</taxon>
        <taxon>lamiids</taxon>
        <taxon>Solanales</taxon>
        <taxon>Solanaceae</taxon>
        <taxon>Solanoideae</taxon>
        <taxon>Datureae</taxon>
        <taxon>Datura</taxon>
    </lineage>
</organism>
<protein>
    <submittedName>
        <fullName evidence="2">Uncharacterized protein</fullName>
    </submittedName>
</protein>
<accession>A0ABS8WKX3</accession>
<name>A0ABS8WKX3_DATST</name>
<feature type="compositionally biased region" description="Basic and acidic residues" evidence="1">
    <location>
        <begin position="1"/>
        <end position="12"/>
    </location>
</feature>
<dbReference type="EMBL" id="JACEIK010007877">
    <property type="protein sequence ID" value="MCE3050746.1"/>
    <property type="molecule type" value="Genomic_DNA"/>
</dbReference>